<keyword evidence="2" id="KW-1185">Reference proteome</keyword>
<dbReference type="EMBL" id="JACKTY010000028">
    <property type="protein sequence ID" value="MCV7226641.1"/>
    <property type="molecule type" value="Genomic_DNA"/>
</dbReference>
<reference evidence="1 2" key="1">
    <citation type="journal article" date="2022" name="BMC Genomics">
        <title>Comparative genome analysis of mycobacteria focusing on tRNA and non-coding RNA.</title>
        <authorList>
            <person name="Behra P.R.K."/>
            <person name="Pettersson B.M.F."/>
            <person name="Ramesh M."/>
            <person name="Das S."/>
            <person name="Dasgupta S."/>
            <person name="Kirsebom L.A."/>
        </authorList>
    </citation>
    <scope>NUCLEOTIDE SEQUENCE [LARGE SCALE GENOMIC DNA]</scope>
    <source>
        <strain evidence="1 2">DSM 44078</strain>
    </source>
</reference>
<evidence type="ECO:0000313" key="2">
    <source>
        <dbReference type="Proteomes" id="UP001526201"/>
    </source>
</evidence>
<evidence type="ECO:0000313" key="1">
    <source>
        <dbReference type="EMBL" id="MCV7226641.1"/>
    </source>
</evidence>
<gene>
    <name evidence="1" type="ORF">H7J73_11430</name>
</gene>
<sequence length="259" mass="28541">MMPSIPPMVVKLHDEQGRTSDLVLPGPRGIRFVVGKPGRHSAVWRMWGGKTVADVYIAVKDIVEYQKWSLHPKGKWRHAWVKSAEASARAMELGHQGDRAIQEWDPPDEIGGTGLRRGLEIRVRHQDLVEVAEPKELNPETIWLPTPPEGHEVRICVFVARALRPGMIDVPGFTPFAGMRVPNGIAAVLICETRPVEPQHGADLERAVSHILATVREKGTDLSSPDVRLIIGFDHDLTGGKIVYDVAQPRAASASSRAP</sequence>
<proteinExistence type="predicted"/>
<accession>A0ABT3CB28</accession>
<comment type="caution">
    <text evidence="1">The sequence shown here is derived from an EMBL/GenBank/DDBJ whole genome shotgun (WGS) entry which is preliminary data.</text>
</comment>
<name>A0ABT3CB28_9MYCO</name>
<dbReference type="Proteomes" id="UP001526201">
    <property type="component" value="Unassembled WGS sequence"/>
</dbReference>
<protein>
    <submittedName>
        <fullName evidence="1">Uncharacterized protein</fullName>
    </submittedName>
</protein>
<organism evidence="1 2">
    <name type="scientific">Mycolicibacterium komossense</name>
    <dbReference type="NCBI Taxonomy" id="1779"/>
    <lineage>
        <taxon>Bacteria</taxon>
        <taxon>Bacillati</taxon>
        <taxon>Actinomycetota</taxon>
        <taxon>Actinomycetes</taxon>
        <taxon>Mycobacteriales</taxon>
        <taxon>Mycobacteriaceae</taxon>
        <taxon>Mycolicibacterium</taxon>
    </lineage>
</organism>